<evidence type="ECO:0000256" key="4">
    <source>
        <dbReference type="ARBA" id="ARBA00022533"/>
    </source>
</evidence>
<protein>
    <recommendedName>
        <fullName evidence="3 11">Uracil phosphoribosyltransferase</fullName>
        <ecNumber evidence="3 11">2.4.2.9</ecNumber>
    </recommendedName>
    <alternativeName>
        <fullName evidence="10 11">UMP pyrophosphorylase</fullName>
    </alternativeName>
    <alternativeName>
        <fullName evidence="11">UPRTase</fullName>
    </alternativeName>
</protein>
<evidence type="ECO:0000313" key="16">
    <source>
        <dbReference type="Proteomes" id="UP000065473"/>
    </source>
</evidence>
<dbReference type="SUPFAM" id="SSF53271">
    <property type="entry name" value="PRTase-like"/>
    <property type="match status" value="1"/>
</dbReference>
<dbReference type="GO" id="GO:0006223">
    <property type="term" value="P:uracil salvage"/>
    <property type="evidence" value="ECO:0007669"/>
    <property type="project" value="InterPro"/>
</dbReference>
<dbReference type="InterPro" id="IPR000836">
    <property type="entry name" value="PRTase_dom"/>
</dbReference>
<feature type="binding site" evidence="11">
    <location>
        <position position="209"/>
    </location>
    <ligand>
        <name>5-phospho-alpha-D-ribose 1-diphosphate</name>
        <dbReference type="ChEBI" id="CHEBI:58017"/>
    </ligand>
</feature>
<evidence type="ECO:0000256" key="10">
    <source>
        <dbReference type="ARBA" id="ARBA00031082"/>
    </source>
</evidence>
<dbReference type="Proteomes" id="UP000060043">
    <property type="component" value="Chromosome"/>
</dbReference>
<evidence type="ECO:0000313" key="13">
    <source>
        <dbReference type="EMBL" id="ALU29003.1"/>
    </source>
</evidence>
<evidence type="ECO:0000256" key="1">
    <source>
        <dbReference type="ARBA" id="ARBA00005180"/>
    </source>
</evidence>
<sequence length="216" mass="24145">MTLYVLSKPILLHFLTQLRSKNIDQISFRKNLVKLGRIIGYEIVNTLDYESIDVETPLGTKAKGIYIYDLENILIISILRAATPFVEGLLKALPTARLGVIAASRKEKEVQVGYPEDIPVDVYYMKIPQVSHKDTVIIADPMIATGSTMRKAIKSIVNSQPKRIYIASVIISEYGLKRLMEEFPFVDIFTISVDPEIDNRGFILPGLGDAGDRAFG</sequence>
<keyword evidence="7 11" id="KW-0547">Nucleotide-binding</keyword>
<dbReference type="OrthoDB" id="80352at2157"/>
<comment type="activity regulation">
    <text evidence="11">Allosterically activated by GTP.</text>
</comment>
<keyword evidence="9 11" id="KW-0342">GTP-binding</keyword>
<feature type="binding site" evidence="11">
    <location>
        <position position="203"/>
    </location>
    <ligand>
        <name>uracil</name>
        <dbReference type="ChEBI" id="CHEBI:17568"/>
    </ligand>
</feature>
<feature type="binding site" evidence="11">
    <location>
        <begin position="30"/>
        <end position="34"/>
    </location>
    <ligand>
        <name>GTP</name>
        <dbReference type="ChEBI" id="CHEBI:37565"/>
    </ligand>
</feature>
<proteinExistence type="inferred from homology"/>
<dbReference type="EMBL" id="CP013695">
    <property type="protein sequence ID" value="ALU31730.1"/>
    <property type="molecule type" value="Genomic_DNA"/>
</dbReference>
<comment type="pathway">
    <text evidence="1 11">Pyrimidine metabolism; UMP biosynthesis via salvage pathway; UMP from uracil: step 1/1.</text>
</comment>
<dbReference type="GO" id="GO:0004845">
    <property type="term" value="F:uracil phosphoribosyltransferase activity"/>
    <property type="evidence" value="ECO:0007669"/>
    <property type="project" value="UniProtKB-UniRule"/>
</dbReference>
<dbReference type="PaxDb" id="1435377-SUSAZ_03140"/>
<reference evidence="15 16" key="1">
    <citation type="submission" date="2015-12" db="EMBL/GenBank/DDBJ databases">
        <title>A stable core within a dynamic pangenome in Sulfolobus acidocaldarius.</title>
        <authorList>
            <person name="Anderson R."/>
            <person name="Kouris A."/>
            <person name="Seward C."/>
            <person name="Campbell K."/>
            <person name="Whitaker R."/>
        </authorList>
    </citation>
    <scope>NUCLEOTIDE SEQUENCE [LARGE SCALE GENOMIC DNA]</scope>
    <source>
        <strain evidence="13 16">GG12-C01-09</strain>
        <strain evidence="14 15">NG05B_CO5_07</strain>
    </source>
</reference>
<evidence type="ECO:0000256" key="7">
    <source>
        <dbReference type="ARBA" id="ARBA00022741"/>
    </source>
</evidence>
<name>A0A0U2WZZ2_9CREN</name>
<dbReference type="InterPro" id="IPR029057">
    <property type="entry name" value="PRTase-like"/>
</dbReference>
<dbReference type="SMR" id="A0A0U2WZZ2"/>
<dbReference type="InterPro" id="IPR005765">
    <property type="entry name" value="UPRT"/>
</dbReference>
<comment type="catalytic activity">
    <reaction evidence="11">
        <text>UMP + diphosphate = 5-phospho-alpha-D-ribose 1-diphosphate + uracil</text>
        <dbReference type="Rhea" id="RHEA:13017"/>
        <dbReference type="ChEBI" id="CHEBI:17568"/>
        <dbReference type="ChEBI" id="CHEBI:33019"/>
        <dbReference type="ChEBI" id="CHEBI:57865"/>
        <dbReference type="ChEBI" id="CHEBI:58017"/>
        <dbReference type="EC" id="2.4.2.9"/>
    </reaction>
</comment>
<evidence type="ECO:0000256" key="9">
    <source>
        <dbReference type="ARBA" id="ARBA00023134"/>
    </source>
</evidence>
<evidence type="ECO:0000256" key="8">
    <source>
        <dbReference type="ARBA" id="ARBA00022842"/>
    </source>
</evidence>
<dbReference type="UniPathway" id="UPA00574">
    <property type="reaction ID" value="UER00636"/>
</dbReference>
<dbReference type="GO" id="GO:0000287">
    <property type="term" value="F:magnesium ion binding"/>
    <property type="evidence" value="ECO:0007669"/>
    <property type="project" value="UniProtKB-UniRule"/>
</dbReference>
<feature type="binding site" evidence="11">
    <location>
        <begin position="140"/>
        <end position="148"/>
    </location>
    <ligand>
        <name>5-phospho-alpha-D-ribose 1-diphosphate</name>
        <dbReference type="ChEBI" id="CHEBI:58017"/>
    </ligand>
</feature>
<dbReference type="GeneID" id="78441041"/>
<feature type="binding site" evidence="11">
    <location>
        <begin position="208"/>
        <end position="210"/>
    </location>
    <ligand>
        <name>uracil</name>
        <dbReference type="ChEBI" id="CHEBI:17568"/>
    </ligand>
</feature>
<dbReference type="CDD" id="cd06223">
    <property type="entry name" value="PRTases_typeI"/>
    <property type="match status" value="1"/>
</dbReference>
<dbReference type="Pfam" id="PF14681">
    <property type="entry name" value="UPRTase"/>
    <property type="match status" value="1"/>
</dbReference>
<comment type="function">
    <text evidence="11">Catalyzes the conversion of uracil and 5-phospho-alpha-D-ribose 1-diphosphate (PRPP) to UMP and diphosphate.</text>
</comment>
<dbReference type="GeneID" id="14551214"/>
<evidence type="ECO:0000313" key="14">
    <source>
        <dbReference type="EMBL" id="ALU31730.1"/>
    </source>
</evidence>
<evidence type="ECO:0000256" key="3">
    <source>
        <dbReference type="ARBA" id="ARBA00011894"/>
    </source>
</evidence>
<comment type="similarity">
    <text evidence="2 11">Belongs to the UPRTase family.</text>
</comment>
<comment type="cofactor">
    <cofactor evidence="11">
        <name>Mg(2+)</name>
        <dbReference type="ChEBI" id="CHEBI:18420"/>
    </cofactor>
    <text evidence="11">Binds 1 Mg(2+) ion per subunit. The magnesium is bound as Mg-PRPP.</text>
</comment>
<dbReference type="GO" id="GO:0005525">
    <property type="term" value="F:GTP binding"/>
    <property type="evidence" value="ECO:0007669"/>
    <property type="project" value="UniProtKB-KW"/>
</dbReference>
<dbReference type="HAMAP" id="MF_01218_A">
    <property type="entry name" value="Upp_A"/>
    <property type="match status" value="1"/>
</dbReference>
<dbReference type="EMBL" id="CP013694">
    <property type="protein sequence ID" value="ALU29003.1"/>
    <property type="molecule type" value="Genomic_DNA"/>
</dbReference>
<dbReference type="AlphaFoldDB" id="A0A0U2WZZ2"/>
<keyword evidence="5 11" id="KW-0328">Glycosyltransferase</keyword>
<evidence type="ECO:0000259" key="12">
    <source>
        <dbReference type="Pfam" id="PF14681"/>
    </source>
</evidence>
<feature type="domain" description="Phosphoribosyltransferase" evidence="12">
    <location>
        <begin position="5"/>
        <end position="216"/>
    </location>
</feature>
<keyword evidence="8 11" id="KW-0460">Magnesium</keyword>
<feature type="binding site" evidence="11">
    <location>
        <position position="80"/>
    </location>
    <ligand>
        <name>5-phospho-alpha-D-ribose 1-diphosphate</name>
        <dbReference type="ChEBI" id="CHEBI:58017"/>
    </ligand>
</feature>
<dbReference type="OMA" id="KHKIGLM"/>
<evidence type="ECO:0000256" key="5">
    <source>
        <dbReference type="ARBA" id="ARBA00022676"/>
    </source>
</evidence>
<dbReference type="STRING" id="1435377.SUSAZ_03140"/>
<evidence type="ECO:0000256" key="11">
    <source>
        <dbReference type="HAMAP-Rule" id="MF_01218"/>
    </source>
</evidence>
<dbReference type="Proteomes" id="UP000065473">
    <property type="component" value="Chromosome"/>
</dbReference>
<organism evidence="14 15">
    <name type="scientific">Sulfolobus acidocaldarius</name>
    <dbReference type="NCBI Taxonomy" id="2285"/>
    <lineage>
        <taxon>Archaea</taxon>
        <taxon>Thermoproteota</taxon>
        <taxon>Thermoprotei</taxon>
        <taxon>Sulfolobales</taxon>
        <taxon>Sulfolobaceae</taxon>
        <taxon>Sulfolobus</taxon>
    </lineage>
</organism>
<dbReference type="EC" id="2.4.2.9" evidence="3 11"/>
<dbReference type="RefSeq" id="WP_011277581.1">
    <property type="nucleotide sequence ID" value="NZ_BHWZ01000001.1"/>
</dbReference>
<dbReference type="NCBIfam" id="TIGR01091">
    <property type="entry name" value="upp"/>
    <property type="match status" value="1"/>
</dbReference>
<gene>
    <name evidence="11" type="primary">upp</name>
    <name evidence="13" type="ORF">ATY89_02920</name>
    <name evidence="14" type="ORF">ATZ20_05945</name>
</gene>
<feature type="binding site" evidence="11">
    <location>
        <position position="105"/>
    </location>
    <ligand>
        <name>5-phospho-alpha-D-ribose 1-diphosphate</name>
        <dbReference type="ChEBI" id="CHEBI:58017"/>
    </ligand>
</feature>
<evidence type="ECO:0000256" key="2">
    <source>
        <dbReference type="ARBA" id="ARBA00009516"/>
    </source>
</evidence>
<dbReference type="InterPro" id="IPR034331">
    <property type="entry name" value="Upp_A"/>
</dbReference>
<evidence type="ECO:0000256" key="6">
    <source>
        <dbReference type="ARBA" id="ARBA00022679"/>
    </source>
</evidence>
<keyword evidence="6 11" id="KW-0808">Transferase</keyword>
<keyword evidence="4 11" id="KW-0021">Allosteric enzyme</keyword>
<dbReference type="GO" id="GO:0044206">
    <property type="term" value="P:UMP salvage"/>
    <property type="evidence" value="ECO:0007669"/>
    <property type="project" value="UniProtKB-UniRule"/>
</dbReference>
<evidence type="ECO:0000313" key="15">
    <source>
        <dbReference type="Proteomes" id="UP000060043"/>
    </source>
</evidence>
<dbReference type="Gene3D" id="3.40.50.2020">
    <property type="match status" value="1"/>
</dbReference>
<dbReference type="NCBIfam" id="NF001097">
    <property type="entry name" value="PRK00129.1"/>
    <property type="match status" value="1"/>
</dbReference>
<accession>A0A0U2WZZ2</accession>